<dbReference type="GeneID" id="27219605"/>
<evidence type="ECO:0000256" key="3">
    <source>
        <dbReference type="ARBA" id="ARBA00022598"/>
    </source>
</evidence>
<reference evidence="12" key="1">
    <citation type="submission" date="2015-07" db="EMBL/GenBank/DDBJ databases">
        <title>Reconstructing the complex evolutionary history of mobile plasmids in red algal genomes.</title>
        <authorList>
            <person name="Lee J."/>
            <person name="Kim K.M."/>
            <person name="Yang E.C."/>
            <person name="Miller K.A."/>
            <person name="Boo S.M."/>
            <person name="Bhattacharya D."/>
            <person name="Yoon H.S."/>
        </authorList>
    </citation>
    <scope>NUCLEOTIDE SEQUENCE</scope>
</reference>
<keyword evidence="12" id="KW-0934">Plastid</keyword>
<evidence type="ECO:0000256" key="2">
    <source>
        <dbReference type="ARBA" id="ARBA00012814"/>
    </source>
</evidence>
<organism evidence="12">
    <name type="scientific">Agarophyton chilense</name>
    <name type="common">Red seaweed</name>
    <name type="synonym">Gracilaria chilensis</name>
    <dbReference type="NCBI Taxonomy" id="2510777"/>
    <lineage>
        <taxon>Eukaryota</taxon>
        <taxon>Rhodophyta</taxon>
        <taxon>Florideophyceae</taxon>
        <taxon>Rhodymeniophycidae</taxon>
        <taxon>Gracilariales</taxon>
        <taxon>Gracilariaceae</taxon>
        <taxon>Agarophyton</taxon>
    </lineage>
</organism>
<dbReference type="PANTHER" id="PTHR10947">
    <property type="entry name" value="PHENYLALANYL-TRNA SYNTHETASE BETA CHAIN AND LEUCINE-RICH REPEAT-CONTAINING PROTEIN 47"/>
    <property type="match status" value="1"/>
</dbReference>
<dbReference type="GO" id="GO:0005524">
    <property type="term" value="F:ATP binding"/>
    <property type="evidence" value="ECO:0007669"/>
    <property type="project" value="UniProtKB-KW"/>
</dbReference>
<comment type="cofactor">
    <cofactor evidence="1">
        <name>Mg(2+)</name>
        <dbReference type="ChEBI" id="CHEBI:18420"/>
    </cofactor>
</comment>
<keyword evidence="4" id="KW-0479">Metal-binding</keyword>
<dbReference type="GO" id="GO:0003723">
    <property type="term" value="F:RNA binding"/>
    <property type="evidence" value="ECO:0007669"/>
    <property type="project" value="InterPro"/>
</dbReference>
<dbReference type="PANTHER" id="PTHR10947:SF3">
    <property type="entry name" value="LEUCINE-RICH REPEAT-CONTAINING PROTEIN 47"/>
    <property type="match status" value="1"/>
</dbReference>
<dbReference type="EC" id="6.1.1.20" evidence="2"/>
<keyword evidence="6" id="KW-0067">ATP-binding</keyword>
<dbReference type="InterPro" id="IPR020825">
    <property type="entry name" value="Phe-tRNA_synthase-like_B3/B4"/>
</dbReference>
<dbReference type="PROSITE" id="PS51483">
    <property type="entry name" value="B5"/>
    <property type="match status" value="1"/>
</dbReference>
<dbReference type="InterPro" id="IPR045864">
    <property type="entry name" value="aa-tRNA-synth_II/BPL/LPL"/>
</dbReference>
<dbReference type="SUPFAM" id="SSF55681">
    <property type="entry name" value="Class II aaRS and biotin synthetases"/>
    <property type="match status" value="1"/>
</dbReference>
<evidence type="ECO:0000256" key="8">
    <source>
        <dbReference type="ARBA" id="ARBA00022917"/>
    </source>
</evidence>
<dbReference type="SMART" id="SM00874">
    <property type="entry name" value="B5"/>
    <property type="match status" value="1"/>
</dbReference>
<dbReference type="InterPro" id="IPR036690">
    <property type="entry name" value="Fdx_antiC-bd_sf"/>
</dbReference>
<dbReference type="SUPFAM" id="SSF46955">
    <property type="entry name" value="Putative DNA-binding domain"/>
    <property type="match status" value="2"/>
</dbReference>
<evidence type="ECO:0000256" key="6">
    <source>
        <dbReference type="ARBA" id="ARBA00022840"/>
    </source>
</evidence>
<dbReference type="GO" id="GO:0000287">
    <property type="term" value="F:magnesium ion binding"/>
    <property type="evidence" value="ECO:0007669"/>
    <property type="project" value="InterPro"/>
</dbReference>
<keyword evidence="9 12" id="KW-0030">Aminoacyl-tRNA synthetase</keyword>
<evidence type="ECO:0000313" key="12">
    <source>
        <dbReference type="EMBL" id="AMK96822.1"/>
    </source>
</evidence>
<dbReference type="GO" id="GO:0005737">
    <property type="term" value="C:cytoplasm"/>
    <property type="evidence" value="ECO:0007669"/>
    <property type="project" value="UniProtKB-ARBA"/>
</dbReference>
<evidence type="ECO:0000259" key="10">
    <source>
        <dbReference type="PROSITE" id="PS51447"/>
    </source>
</evidence>
<dbReference type="Pfam" id="PF03147">
    <property type="entry name" value="FDX-ACB"/>
    <property type="match status" value="1"/>
</dbReference>
<dbReference type="SMART" id="SM00896">
    <property type="entry name" value="FDX-ACB"/>
    <property type="match status" value="1"/>
</dbReference>
<proteinExistence type="predicted"/>
<dbReference type="PROSITE" id="PS51447">
    <property type="entry name" value="FDX_ACB"/>
    <property type="match status" value="1"/>
</dbReference>
<dbReference type="GO" id="GO:0006432">
    <property type="term" value="P:phenylalanyl-tRNA aminoacylation"/>
    <property type="evidence" value="ECO:0007669"/>
    <property type="project" value="InterPro"/>
</dbReference>
<accession>A0A141SEV4</accession>
<dbReference type="Gene3D" id="3.30.70.380">
    <property type="entry name" value="Ferrodoxin-fold anticodon-binding domain"/>
    <property type="match status" value="1"/>
</dbReference>
<dbReference type="SUPFAM" id="SSF54991">
    <property type="entry name" value="Anticodon-binding domain of PheRS"/>
    <property type="match status" value="1"/>
</dbReference>
<dbReference type="EMBL" id="KT266788">
    <property type="protein sequence ID" value="AMK96822.1"/>
    <property type="molecule type" value="Genomic_DNA"/>
</dbReference>
<dbReference type="Pfam" id="PF03484">
    <property type="entry name" value="B5"/>
    <property type="match status" value="1"/>
</dbReference>
<feature type="domain" description="B5" evidence="11">
    <location>
        <begin position="283"/>
        <end position="368"/>
    </location>
</feature>
<feature type="domain" description="FDX-ACB" evidence="10">
    <location>
        <begin position="609"/>
        <end position="698"/>
    </location>
</feature>
<geneLocation type="plastid" evidence="12"/>
<keyword evidence="8" id="KW-0648">Protein biosynthesis</keyword>
<sequence>MKFSLRWLQQIVDLNNIKFSTLVSKLSLSGFEIENIVSNSSTDDIIFDVTTTANRQDILSIVGLAREISSIVNRDLKFKLYKDSIATTTNHLNISSSISLLDLSIVHVKYFYNNKSPLWLQHYLSSYNIKPLNLLTDIPEYIYLKWGQSIEIFDKNKITSTPIQYSLFSLQKKSNILFNSPNIDLEVIRYDDVVLSSIGFSINDNIKCDIVTNSIILFGYVCNKQYLNNVQKKLNLITNLSQQCLNQGLRSDFLNAFYESVYLLGSFGCATLGKFYGYHKLYNTSQIIFVKKVQIQDVLGSVRRRAYLHLTVKEIFTLLERLNFLPIYDPLKKSFKIHIPIYRQDDIVRPIDVIEEIARMYGFNNFISKLPLNSIDNKNIFLNNIFVNKVYKIRYLLRCLGLHEAQNYSFYDYSAFYDGKQIKVYNPLVQDQSVLRSSLIVQLMLNQKDNLRQGNKDIEVFEIGKVFRLPSSSLKYDNNLNSFEFLHLSGLIANSIFLRSSWSDKEESLSWFHAKGIVEEFLDRLEVPVVWKKISNLDQSNLFVNLINLLNINWAAIIYNRANQEIGLFGKLSNNNDSNSTYVFEFDLMKLISSIESSNHVSAIIHPYSSYPSLTRDISLTVKNSCTISFIKAQILNYNNSLIESIEVFNHYRNKSINTFYNVGLRIVYRAHNRTLNYSDINRIDQEIVNLLNEYKLY</sequence>
<evidence type="ECO:0000256" key="1">
    <source>
        <dbReference type="ARBA" id="ARBA00001946"/>
    </source>
</evidence>
<dbReference type="SUPFAM" id="SSF56037">
    <property type="entry name" value="PheT/TilS domain"/>
    <property type="match status" value="1"/>
</dbReference>
<dbReference type="Pfam" id="PF03483">
    <property type="entry name" value="B3_4"/>
    <property type="match status" value="1"/>
</dbReference>
<evidence type="ECO:0000256" key="7">
    <source>
        <dbReference type="ARBA" id="ARBA00022842"/>
    </source>
</evidence>
<evidence type="ECO:0000256" key="5">
    <source>
        <dbReference type="ARBA" id="ARBA00022741"/>
    </source>
</evidence>
<dbReference type="InterPro" id="IPR005147">
    <property type="entry name" value="tRNA_synthase_B5-dom"/>
</dbReference>
<dbReference type="InterPro" id="IPR009061">
    <property type="entry name" value="DNA-bd_dom_put_sf"/>
</dbReference>
<name>A0A141SEV4_AGACH</name>
<keyword evidence="7" id="KW-0460">Magnesium</keyword>
<dbReference type="Gene3D" id="3.30.56.10">
    <property type="match status" value="2"/>
</dbReference>
<keyword evidence="5" id="KW-0547">Nucleotide-binding</keyword>
<dbReference type="GO" id="GO:0004826">
    <property type="term" value="F:phenylalanine-tRNA ligase activity"/>
    <property type="evidence" value="ECO:0007669"/>
    <property type="project" value="UniProtKB-EC"/>
</dbReference>
<gene>
    <name evidence="12" type="primary">syfB</name>
    <name evidence="12" type="ORF">Gchil_183</name>
</gene>
<dbReference type="EMBL" id="MF401963">
    <property type="protein sequence ID" value="ASP44762.1"/>
    <property type="molecule type" value="Genomic_DNA"/>
</dbReference>
<dbReference type="InterPro" id="IPR005146">
    <property type="entry name" value="B3/B4_tRNA-bd"/>
</dbReference>
<keyword evidence="3" id="KW-0436">Ligase</keyword>
<evidence type="ECO:0000256" key="4">
    <source>
        <dbReference type="ARBA" id="ARBA00022723"/>
    </source>
</evidence>
<evidence type="ECO:0000256" key="9">
    <source>
        <dbReference type="ARBA" id="ARBA00023146"/>
    </source>
</evidence>
<dbReference type="AlphaFoldDB" id="A0A141SEV4"/>
<dbReference type="InterPro" id="IPR005121">
    <property type="entry name" value="Fdx_antiC-bd"/>
</dbReference>
<dbReference type="InterPro" id="IPR045060">
    <property type="entry name" value="Phe-tRNA-ligase_IIc_bsu"/>
</dbReference>
<dbReference type="RefSeq" id="YP_009244580.1">
    <property type="nucleotide sequence ID" value="NC_029860.1"/>
</dbReference>
<dbReference type="Gene3D" id="3.30.930.10">
    <property type="entry name" value="Bira Bifunctional Protein, Domain 2"/>
    <property type="match status" value="1"/>
</dbReference>
<evidence type="ECO:0000313" key="13">
    <source>
        <dbReference type="EMBL" id="ASP44762.1"/>
    </source>
</evidence>
<dbReference type="Pfam" id="PF17759">
    <property type="entry name" value="tRNA_synthFbeta"/>
    <property type="match status" value="1"/>
</dbReference>
<dbReference type="InterPro" id="IPR041616">
    <property type="entry name" value="PheRS_beta_core"/>
</dbReference>
<reference evidence="13" key="2">
    <citation type="submission" date="2017-06" db="EMBL/GenBank/DDBJ databases">
        <title>Structure and comparision analysis of complete mitochondrion ans plastid genome of economic red alga Gracilaaria chilensis.</title>
        <authorList>
            <person name="Liu N."/>
            <person name="Zhang L."/>
            <person name="Liu T."/>
        </authorList>
    </citation>
    <scope>NUCLEOTIDE SEQUENCE</scope>
</reference>
<dbReference type="Gene3D" id="3.50.40.10">
    <property type="entry name" value="Phenylalanyl-trna Synthetase, Chain B, domain 3"/>
    <property type="match status" value="1"/>
</dbReference>
<evidence type="ECO:0000259" key="11">
    <source>
        <dbReference type="PROSITE" id="PS51483"/>
    </source>
</evidence>
<protein>
    <recommendedName>
        <fullName evidence="2">phenylalanine--tRNA ligase</fullName>
        <ecNumber evidence="2">6.1.1.20</ecNumber>
    </recommendedName>
</protein>